<name>A0A2P8EEC3_9BACT</name>
<protein>
    <recommendedName>
        <fullName evidence="3">Glutathione synthetase-like protein</fullName>
    </recommendedName>
</protein>
<accession>A0A2P8EEC3</accession>
<proteinExistence type="predicted"/>
<reference evidence="1 2" key="1">
    <citation type="submission" date="2018-03" db="EMBL/GenBank/DDBJ databases">
        <title>Genomic Encyclopedia of Archaeal and Bacterial Type Strains, Phase II (KMG-II): from individual species to whole genera.</title>
        <authorList>
            <person name="Goeker M."/>
        </authorList>
    </citation>
    <scope>NUCLEOTIDE SEQUENCE [LARGE SCALE GENOMIC DNA]</scope>
    <source>
        <strain evidence="1 2">DSM 28057</strain>
    </source>
</reference>
<gene>
    <name evidence="1" type="ORF">CLV48_101760</name>
</gene>
<dbReference type="AlphaFoldDB" id="A0A2P8EEC3"/>
<dbReference type="InterPro" id="IPR053191">
    <property type="entry name" value="DcsG_Biosynth_Enzyme"/>
</dbReference>
<evidence type="ECO:0000313" key="2">
    <source>
        <dbReference type="Proteomes" id="UP000240708"/>
    </source>
</evidence>
<evidence type="ECO:0008006" key="3">
    <source>
        <dbReference type="Google" id="ProtNLM"/>
    </source>
</evidence>
<dbReference type="RefSeq" id="WP_106566133.1">
    <property type="nucleotide sequence ID" value="NZ_PYGF01000001.1"/>
</dbReference>
<comment type="caution">
    <text evidence="1">The sequence shown here is derived from an EMBL/GenBank/DDBJ whole genome shotgun (WGS) entry which is preliminary data.</text>
</comment>
<dbReference type="PANTHER" id="PTHR39217">
    <property type="match status" value="1"/>
</dbReference>
<dbReference type="SUPFAM" id="SSF56059">
    <property type="entry name" value="Glutathione synthetase ATP-binding domain-like"/>
    <property type="match status" value="1"/>
</dbReference>
<dbReference type="Proteomes" id="UP000240708">
    <property type="component" value="Unassembled WGS sequence"/>
</dbReference>
<evidence type="ECO:0000313" key="1">
    <source>
        <dbReference type="EMBL" id="PSL07822.1"/>
    </source>
</evidence>
<dbReference type="Gene3D" id="3.30.470.20">
    <property type="entry name" value="ATP-grasp fold, B domain"/>
    <property type="match status" value="1"/>
</dbReference>
<dbReference type="EMBL" id="PYGF01000001">
    <property type="protein sequence ID" value="PSL07822.1"/>
    <property type="molecule type" value="Genomic_DNA"/>
</dbReference>
<dbReference type="OrthoDB" id="3373978at2"/>
<organism evidence="1 2">
    <name type="scientific">Cecembia rubra</name>
    <dbReference type="NCBI Taxonomy" id="1485585"/>
    <lineage>
        <taxon>Bacteria</taxon>
        <taxon>Pseudomonadati</taxon>
        <taxon>Bacteroidota</taxon>
        <taxon>Cytophagia</taxon>
        <taxon>Cytophagales</taxon>
        <taxon>Cyclobacteriaceae</taxon>
        <taxon>Cecembia</taxon>
    </lineage>
</organism>
<sequence length="294" mass="34703">MKIAVITYEDKGAYTSTEVNEDTIVASLLQDLNIDFTFEIWSDNEVNWNKYSHLLIKSPWDYFDRYAEFKDWCHKIQRMGIPTFNSIETILWNSDKWYMKTIAEKGFPIVPTHFVKKNEALHLEPYFQEFNTDTLVIKPSISGGAKNTLKLHKNSWQEFEGKIREWLKVEDFMVQPFVEEVARTGEYSYLFFNRKFSHAVLKRPKKGEFRVQHFFGGEILPVHPSSEDLSYIQQIVDAFASDTLYARVDGIWNEGIFYLMELELIEPYLFLFTSEKAKENYKTALMERLITVNT</sequence>
<dbReference type="PANTHER" id="PTHR39217:SF1">
    <property type="entry name" value="GLUTATHIONE SYNTHETASE"/>
    <property type="match status" value="1"/>
</dbReference>
<keyword evidence="2" id="KW-1185">Reference proteome</keyword>